<evidence type="ECO:0000313" key="2">
    <source>
        <dbReference type="EMBL" id="KAA6439403.1"/>
    </source>
</evidence>
<evidence type="ECO:0000313" key="3">
    <source>
        <dbReference type="Proteomes" id="UP000323994"/>
    </source>
</evidence>
<feature type="domain" description="IraD/Gp25-like" evidence="1">
    <location>
        <begin position="29"/>
        <end position="119"/>
    </location>
</feature>
<dbReference type="AlphaFoldDB" id="A0A5M8QYA9"/>
<accession>A0A5M8QYA9</accession>
<dbReference type="InterPro" id="IPR007048">
    <property type="entry name" value="IraD/Gp25-like"/>
</dbReference>
<dbReference type="OrthoDB" id="9802846at2"/>
<name>A0A5M8QYA9_9BACT</name>
<dbReference type="RefSeq" id="WP_139012653.1">
    <property type="nucleotide sequence ID" value="NZ_VBSN01000038.1"/>
</dbReference>
<dbReference type="SUPFAM" id="SSF160719">
    <property type="entry name" value="gpW/gp25-like"/>
    <property type="match status" value="1"/>
</dbReference>
<sequence>MTDDSGFLGNGWAFPPEFSLYDGEVVMAAGEEDIRQSLRILLSTRPGERVMQPQFGCNLQSFVFEKINTTTITYLRDTIETAILYHEPRIVLEEIKVSDRSALDGALVFDIVYIISATNSRSNMVFPFYMHEASNAGINADRQ</sequence>
<organism evidence="2 3">
    <name type="scientific">Dyadobacter flavalbus</name>
    <dbReference type="NCBI Taxonomy" id="2579942"/>
    <lineage>
        <taxon>Bacteria</taxon>
        <taxon>Pseudomonadati</taxon>
        <taxon>Bacteroidota</taxon>
        <taxon>Cytophagia</taxon>
        <taxon>Cytophagales</taxon>
        <taxon>Spirosomataceae</taxon>
        <taxon>Dyadobacter</taxon>
    </lineage>
</organism>
<protein>
    <submittedName>
        <fullName evidence="2">GPW/gp25 family protein</fullName>
    </submittedName>
</protein>
<reference evidence="2 3" key="1">
    <citation type="submission" date="2019-05" db="EMBL/GenBank/DDBJ databases">
        <authorList>
            <person name="Qu J.-H."/>
        </authorList>
    </citation>
    <scope>NUCLEOTIDE SEQUENCE [LARGE SCALE GENOMIC DNA]</scope>
    <source>
        <strain evidence="2 3">NS28</strain>
    </source>
</reference>
<gene>
    <name evidence="2" type="ORF">FEM33_14180</name>
</gene>
<dbReference type="EMBL" id="VBSN01000038">
    <property type="protein sequence ID" value="KAA6439403.1"/>
    <property type="molecule type" value="Genomic_DNA"/>
</dbReference>
<comment type="caution">
    <text evidence="2">The sequence shown here is derived from an EMBL/GenBank/DDBJ whole genome shotgun (WGS) entry which is preliminary data.</text>
</comment>
<dbReference type="Gene3D" id="3.10.450.40">
    <property type="match status" value="1"/>
</dbReference>
<dbReference type="Pfam" id="PF04965">
    <property type="entry name" value="GPW_gp25"/>
    <property type="match status" value="1"/>
</dbReference>
<evidence type="ECO:0000259" key="1">
    <source>
        <dbReference type="Pfam" id="PF04965"/>
    </source>
</evidence>
<dbReference type="Proteomes" id="UP000323994">
    <property type="component" value="Unassembled WGS sequence"/>
</dbReference>
<proteinExistence type="predicted"/>
<keyword evidence="3" id="KW-1185">Reference proteome</keyword>